<keyword evidence="4" id="KW-1185">Reference proteome</keyword>
<sequence length="354" mass="37260">MAAKRHVIVVGAGIIGASIAWHLAKAGAAVTVIAEETGGVATPNSFAWINASWGNPEFYFHFRRRSMAEWKRLAAELPGLPLSWCGGICWDLPRDQLEAYAKEHGGWGYGINRIERSEIARREPYLSNAPDFALAVAEEGAVEPVAAARMMLADAEARGAKFIGAAVRSLIRSGDHIAGVVTSQGLIDADHVVLACGAGSIPIAASAGITLPIDAPPGLIVHSRPFEKRLNGLVIATELHMRQTTEGRIIAGSDFGGGDPGEDRQATAAALFAKVKASLLESDALTMDFVTLGYRPTPRDGFPIIGNCGIGGLYIAVMHSGVTLAPLVGTLAANEILSGATEASLRSFRLSRFA</sequence>
<dbReference type="PANTHER" id="PTHR13847:SF289">
    <property type="entry name" value="GLYCINE OXIDASE"/>
    <property type="match status" value="1"/>
</dbReference>
<accession>A0A0B4X8A6</accession>
<dbReference type="HOGENOM" id="CLU_007884_4_0_5"/>
<dbReference type="SUPFAM" id="SSF51905">
    <property type="entry name" value="FAD/NAD(P)-binding domain"/>
    <property type="match status" value="1"/>
</dbReference>
<dbReference type="KEGG" id="rga:RGR602_CH03516"/>
<dbReference type="RefSeq" id="WP_039846120.1">
    <property type="nucleotide sequence ID" value="NZ_CP006877.1"/>
</dbReference>
<dbReference type="PANTHER" id="PTHR13847">
    <property type="entry name" value="SARCOSINE DEHYDROGENASE-RELATED"/>
    <property type="match status" value="1"/>
</dbReference>
<gene>
    <name evidence="3" type="ORF">RGR602_CH03516</name>
</gene>
<organism evidence="3 4">
    <name type="scientific">Rhizobium gallicum bv. gallicum R602sp</name>
    <dbReference type="NCBI Taxonomy" id="1041138"/>
    <lineage>
        <taxon>Bacteria</taxon>
        <taxon>Pseudomonadati</taxon>
        <taxon>Pseudomonadota</taxon>
        <taxon>Alphaproteobacteria</taxon>
        <taxon>Hyphomicrobiales</taxon>
        <taxon>Rhizobiaceae</taxon>
        <taxon>Rhizobium/Agrobacterium group</taxon>
        <taxon>Rhizobium</taxon>
    </lineage>
</organism>
<dbReference type="GO" id="GO:0005737">
    <property type="term" value="C:cytoplasm"/>
    <property type="evidence" value="ECO:0007669"/>
    <property type="project" value="TreeGrafter"/>
</dbReference>
<dbReference type="Gene3D" id="3.50.50.60">
    <property type="entry name" value="FAD/NAD(P)-binding domain"/>
    <property type="match status" value="1"/>
</dbReference>
<dbReference type="GO" id="GO:0016491">
    <property type="term" value="F:oxidoreductase activity"/>
    <property type="evidence" value="ECO:0007669"/>
    <property type="project" value="UniProtKB-KW"/>
</dbReference>
<evidence type="ECO:0000313" key="3">
    <source>
        <dbReference type="EMBL" id="AJD42823.1"/>
    </source>
</evidence>
<dbReference type="EMBL" id="CP006877">
    <property type="protein sequence ID" value="AJD42823.1"/>
    <property type="molecule type" value="Genomic_DNA"/>
</dbReference>
<proteinExistence type="predicted"/>
<evidence type="ECO:0000313" key="4">
    <source>
        <dbReference type="Proteomes" id="UP000031368"/>
    </source>
</evidence>
<dbReference type="AlphaFoldDB" id="A0A0B4X8A6"/>
<protein>
    <submittedName>
        <fullName evidence="3">FAD dependent oxidoreductase protein</fullName>
    </submittedName>
</protein>
<evidence type="ECO:0000256" key="1">
    <source>
        <dbReference type="ARBA" id="ARBA00023002"/>
    </source>
</evidence>
<dbReference type="Pfam" id="PF01266">
    <property type="entry name" value="DAO"/>
    <property type="match status" value="1"/>
</dbReference>
<dbReference type="Gene3D" id="3.30.9.10">
    <property type="entry name" value="D-Amino Acid Oxidase, subunit A, domain 2"/>
    <property type="match status" value="1"/>
</dbReference>
<name>A0A0B4X8A6_9HYPH</name>
<feature type="domain" description="FAD dependent oxidoreductase" evidence="2">
    <location>
        <begin position="6"/>
        <end position="334"/>
    </location>
</feature>
<dbReference type="Proteomes" id="UP000031368">
    <property type="component" value="Chromosome"/>
</dbReference>
<dbReference type="InterPro" id="IPR006076">
    <property type="entry name" value="FAD-dep_OxRdtase"/>
</dbReference>
<keyword evidence="1" id="KW-0560">Oxidoreductase</keyword>
<evidence type="ECO:0000259" key="2">
    <source>
        <dbReference type="Pfam" id="PF01266"/>
    </source>
</evidence>
<reference evidence="3 4" key="1">
    <citation type="submission" date="2013-11" db="EMBL/GenBank/DDBJ databases">
        <title>Complete genome sequence of Rhizobium gallicum bv. gallicum R602.</title>
        <authorList>
            <person name="Bustos P."/>
            <person name="Santamaria R.I."/>
            <person name="Lozano L."/>
            <person name="Acosta J.L."/>
            <person name="Ormeno-Orrillo E."/>
            <person name="Rogel M.A."/>
            <person name="Romero D."/>
            <person name="Cevallos M.A."/>
            <person name="Martinez-Romero E."/>
            <person name="Gonzalez V."/>
        </authorList>
    </citation>
    <scope>NUCLEOTIDE SEQUENCE [LARGE SCALE GENOMIC DNA]</scope>
    <source>
        <strain evidence="3 4">R602</strain>
    </source>
</reference>
<dbReference type="InterPro" id="IPR036188">
    <property type="entry name" value="FAD/NAD-bd_sf"/>
</dbReference>